<name>A0A7R9E561_9NEOP</name>
<protein>
    <submittedName>
        <fullName evidence="2">Uncharacterized protein</fullName>
    </submittedName>
</protein>
<accession>A0A7R9E561</accession>
<dbReference type="AlphaFoldDB" id="A0A7R9E561"/>
<evidence type="ECO:0000313" key="2">
    <source>
        <dbReference type="EMBL" id="CAD7426617.1"/>
    </source>
</evidence>
<dbReference type="EMBL" id="OB793236">
    <property type="protein sequence ID" value="CAD7426617.1"/>
    <property type="molecule type" value="Genomic_DNA"/>
</dbReference>
<sequence length="260" mass="27683">MDDRGTFDKFVNISGPTSGLRRHSQVSTRVMSQKVGELPSLPVQTGPLRVTVHYHHNSGPRRPTSRYTRTYSEQMILDADKVDRPTGVRRVRFELPPSGCATIGKTAPPVAGVESWLKSRAVNGGGDASSQLQSHRVSGGLYLANSSRTFAPRIAETTTTTTAPRIHDTSRYRRGTLPPTANSVPPPGVGPACSPEAAAILKSAREGDEETLCDYLRKAGRVGVPEADLNCVDSGGRGPLSSGALVLGTLGTCLNPDLKQ</sequence>
<organism evidence="2">
    <name type="scientific">Timema monikensis</name>
    <dbReference type="NCBI Taxonomy" id="170555"/>
    <lineage>
        <taxon>Eukaryota</taxon>
        <taxon>Metazoa</taxon>
        <taxon>Ecdysozoa</taxon>
        <taxon>Arthropoda</taxon>
        <taxon>Hexapoda</taxon>
        <taxon>Insecta</taxon>
        <taxon>Pterygota</taxon>
        <taxon>Neoptera</taxon>
        <taxon>Polyneoptera</taxon>
        <taxon>Phasmatodea</taxon>
        <taxon>Timematodea</taxon>
        <taxon>Timematoidea</taxon>
        <taxon>Timematidae</taxon>
        <taxon>Timema</taxon>
    </lineage>
</organism>
<proteinExistence type="predicted"/>
<gene>
    <name evidence="2" type="ORF">TMSB3V08_LOCUS3493</name>
</gene>
<evidence type="ECO:0000256" key="1">
    <source>
        <dbReference type="SAM" id="MobiDB-lite"/>
    </source>
</evidence>
<feature type="region of interest" description="Disordered" evidence="1">
    <location>
        <begin position="170"/>
        <end position="191"/>
    </location>
</feature>
<reference evidence="2" key="1">
    <citation type="submission" date="2020-11" db="EMBL/GenBank/DDBJ databases">
        <authorList>
            <person name="Tran Van P."/>
        </authorList>
    </citation>
    <scope>NUCLEOTIDE SEQUENCE</scope>
</reference>